<keyword evidence="4 6" id="KW-1133">Transmembrane helix</keyword>
<evidence type="ECO:0000313" key="9">
    <source>
        <dbReference type="Proteomes" id="UP000287247"/>
    </source>
</evidence>
<dbReference type="PANTHER" id="PTHR12677">
    <property type="entry name" value="GOLGI APPARATUS MEMBRANE PROTEIN TVP38-RELATED"/>
    <property type="match status" value="1"/>
</dbReference>
<reference evidence="9" key="1">
    <citation type="submission" date="2017-05" db="EMBL/GenBank/DDBJ databases">
        <title>Physiological properties and genetic analysis related to exopolysaccharide production of fresh-water unicellular cyanobacterium Aphanothece sacrum, Suizenji Nori, that has been cultured as a food source in Japan.</title>
        <authorList>
            <person name="Kanesaki Y."/>
            <person name="Yoshikawa S."/>
            <person name="Ohki K."/>
        </authorList>
    </citation>
    <scope>NUCLEOTIDE SEQUENCE [LARGE SCALE GENOMIC DNA]</scope>
    <source>
        <strain evidence="9">FPU1</strain>
    </source>
</reference>
<dbReference type="RefSeq" id="WP_227873564.1">
    <property type="nucleotide sequence ID" value="NZ_BDQK01000002.1"/>
</dbReference>
<evidence type="ECO:0000256" key="4">
    <source>
        <dbReference type="ARBA" id="ARBA00022989"/>
    </source>
</evidence>
<feature type="transmembrane region" description="Helical" evidence="6">
    <location>
        <begin position="181"/>
        <end position="204"/>
    </location>
</feature>
<comment type="subcellular location">
    <subcellularLocation>
        <location evidence="1 6">Cell membrane</location>
        <topology evidence="1 6">Multi-pass membrane protein</topology>
    </subcellularLocation>
</comment>
<keyword evidence="3 6" id="KW-0812">Transmembrane</keyword>
<keyword evidence="5 6" id="KW-0472">Membrane</keyword>
<name>A0A401IDW6_APHSA</name>
<evidence type="ECO:0000259" key="7">
    <source>
        <dbReference type="Pfam" id="PF09335"/>
    </source>
</evidence>
<feature type="transmembrane region" description="Helical" evidence="6">
    <location>
        <begin position="32"/>
        <end position="54"/>
    </location>
</feature>
<evidence type="ECO:0000256" key="1">
    <source>
        <dbReference type="ARBA" id="ARBA00004651"/>
    </source>
</evidence>
<dbReference type="PANTHER" id="PTHR12677:SF59">
    <property type="entry name" value="GOLGI APPARATUS MEMBRANE PROTEIN TVP38-RELATED"/>
    <property type="match status" value="1"/>
</dbReference>
<dbReference type="EMBL" id="BDQK01000002">
    <property type="protein sequence ID" value="GBF79465.1"/>
    <property type="molecule type" value="Genomic_DNA"/>
</dbReference>
<comment type="caution">
    <text evidence="8">The sequence shown here is derived from an EMBL/GenBank/DDBJ whole genome shotgun (WGS) entry which is preliminary data.</text>
</comment>
<dbReference type="InterPro" id="IPR015414">
    <property type="entry name" value="TMEM64"/>
</dbReference>
<protein>
    <recommendedName>
        <fullName evidence="6">TVP38/TMEM64 family membrane protein</fullName>
    </recommendedName>
</protein>
<dbReference type="GO" id="GO:0005886">
    <property type="term" value="C:plasma membrane"/>
    <property type="evidence" value="ECO:0007669"/>
    <property type="project" value="UniProtKB-SubCell"/>
</dbReference>
<dbReference type="Proteomes" id="UP000287247">
    <property type="component" value="Unassembled WGS sequence"/>
</dbReference>
<feature type="transmembrane region" description="Helical" evidence="6">
    <location>
        <begin position="66"/>
        <end position="99"/>
    </location>
</feature>
<feature type="domain" description="VTT" evidence="7">
    <location>
        <begin position="86"/>
        <end position="203"/>
    </location>
</feature>
<evidence type="ECO:0000313" key="8">
    <source>
        <dbReference type="EMBL" id="GBF79465.1"/>
    </source>
</evidence>
<sequence length="244" mass="27318">MKTKWPTPTKLNQPTKKTNIIRSFPVFKNLKLWLILSFILVVIICIFSPINIIFDQQFILTILQKYPSYSVIFFIFGYIILTVIGIPGTVLTIAGGILFGIFWGTFWSVIGASLGALGAFLTARYLLRDYVQKKFGHHQLLANFQQAVLRQPIKFVLAVRFAPISPFNVVNFLFGLTPINWLTYTLGTFVGIIPGTLVYTWLGVSGTNAVQGSDRLSFFVALGFLCLLSILPMIARQNQPKSSS</sequence>
<keyword evidence="2 6" id="KW-1003">Cell membrane</keyword>
<comment type="similarity">
    <text evidence="6">Belongs to the TVP38/TMEM64 family.</text>
</comment>
<evidence type="ECO:0000256" key="6">
    <source>
        <dbReference type="RuleBase" id="RU366058"/>
    </source>
</evidence>
<accession>A0A401IDW6</accession>
<evidence type="ECO:0000256" key="5">
    <source>
        <dbReference type="ARBA" id="ARBA00023136"/>
    </source>
</evidence>
<dbReference type="InterPro" id="IPR032816">
    <property type="entry name" value="VTT_dom"/>
</dbReference>
<gene>
    <name evidence="8" type="ORF">AsFPU1_0860</name>
</gene>
<evidence type="ECO:0000256" key="2">
    <source>
        <dbReference type="ARBA" id="ARBA00022475"/>
    </source>
</evidence>
<evidence type="ECO:0000256" key="3">
    <source>
        <dbReference type="ARBA" id="ARBA00022692"/>
    </source>
</evidence>
<organism evidence="8 9">
    <name type="scientific">Aphanothece sacrum FPU1</name>
    <dbReference type="NCBI Taxonomy" id="1920663"/>
    <lineage>
        <taxon>Bacteria</taxon>
        <taxon>Bacillati</taxon>
        <taxon>Cyanobacteriota</taxon>
        <taxon>Cyanophyceae</taxon>
        <taxon>Oscillatoriophycideae</taxon>
        <taxon>Chroococcales</taxon>
        <taxon>Aphanothecaceae</taxon>
        <taxon>Aphanothece</taxon>
    </lineage>
</organism>
<dbReference type="Pfam" id="PF09335">
    <property type="entry name" value="VTT_dom"/>
    <property type="match status" value="1"/>
</dbReference>
<keyword evidence="9" id="KW-1185">Reference proteome</keyword>
<feature type="transmembrane region" description="Helical" evidence="6">
    <location>
        <begin position="105"/>
        <end position="127"/>
    </location>
</feature>
<feature type="transmembrane region" description="Helical" evidence="6">
    <location>
        <begin position="216"/>
        <end position="235"/>
    </location>
</feature>
<proteinExistence type="inferred from homology"/>
<dbReference type="AlphaFoldDB" id="A0A401IDW6"/>